<dbReference type="STRING" id="1839801.Dform_00869"/>
<dbReference type="PANTHER" id="PTHR28511">
    <property type="entry name" value="ENDONUCLEASE V"/>
    <property type="match status" value="1"/>
</dbReference>
<keyword evidence="2 6" id="KW-0963">Cytoplasm</keyword>
<keyword evidence="5 6" id="KW-0378">Hydrolase</keyword>
<keyword evidence="6" id="KW-0460">Magnesium</keyword>
<dbReference type="GO" id="GO:0000287">
    <property type="term" value="F:magnesium ion binding"/>
    <property type="evidence" value="ECO:0007669"/>
    <property type="project" value="UniProtKB-UniRule"/>
</dbReference>
<dbReference type="EC" id="3.1.21.7" evidence="6"/>
<evidence type="ECO:0000256" key="5">
    <source>
        <dbReference type="ARBA" id="ARBA00022801"/>
    </source>
</evidence>
<keyword evidence="6" id="KW-0227">DNA damage</keyword>
<comment type="function">
    <text evidence="6">DNA repair enzyme involved in the repair of deaminated bases. Selectively cleaves double-stranded DNA at the second phosphodiester bond 3' to a deoxyinosine leaving behind the intact lesion on the nicked DNA.</text>
</comment>
<dbReference type="Gene3D" id="3.30.2170.10">
    <property type="entry name" value="archaeoglobus fulgidus dsm 4304 superfamily"/>
    <property type="match status" value="1"/>
</dbReference>
<evidence type="ECO:0000313" key="8">
    <source>
        <dbReference type="Proteomes" id="UP000185934"/>
    </source>
</evidence>
<evidence type="ECO:0000256" key="6">
    <source>
        <dbReference type="HAMAP-Rule" id="MF_00801"/>
    </source>
</evidence>
<name>A0A1P8F784_9CHLR</name>
<evidence type="ECO:0000256" key="3">
    <source>
        <dbReference type="ARBA" id="ARBA00022722"/>
    </source>
</evidence>
<dbReference type="EMBL" id="CP018258">
    <property type="protein sequence ID" value="APV44212.1"/>
    <property type="molecule type" value="Genomic_DNA"/>
</dbReference>
<dbReference type="RefSeq" id="WP_076003938.1">
    <property type="nucleotide sequence ID" value="NZ_CP018258.1"/>
</dbReference>
<dbReference type="CDD" id="cd06559">
    <property type="entry name" value="Endonuclease_V"/>
    <property type="match status" value="1"/>
</dbReference>
<dbReference type="GO" id="GO:0005737">
    <property type="term" value="C:cytoplasm"/>
    <property type="evidence" value="ECO:0007669"/>
    <property type="project" value="UniProtKB-SubCell"/>
</dbReference>
<keyword evidence="6" id="KW-0234">DNA repair</keyword>
<dbReference type="AlphaFoldDB" id="A0A1P8F784"/>
<dbReference type="KEGG" id="dfo:Dform_00869"/>
<keyword evidence="8" id="KW-1185">Reference proteome</keyword>
<dbReference type="GO" id="GO:0006281">
    <property type="term" value="P:DNA repair"/>
    <property type="evidence" value="ECO:0007669"/>
    <property type="project" value="UniProtKB-UniRule"/>
</dbReference>
<comment type="similarity">
    <text evidence="6">Belongs to the endonuclease V family.</text>
</comment>
<keyword evidence="3 6" id="KW-0540">Nuclease</keyword>
<reference evidence="8" key="1">
    <citation type="submission" date="2016-11" db="EMBL/GenBank/DDBJ databases">
        <title>Dehalogenimonas formicexedens sp. nov., a chlorinated alkane respiring bacterium isolated from contaminated groundwater.</title>
        <authorList>
            <person name="Key T.A."/>
            <person name="Bowman K.S."/>
            <person name="Lee I."/>
            <person name="Chun J."/>
            <person name="Albuquerque L."/>
            <person name="da Costa M.S."/>
            <person name="Rainey F.A."/>
            <person name="Moe W.M."/>
        </authorList>
    </citation>
    <scope>NUCLEOTIDE SEQUENCE [LARGE SCALE GENOMIC DNA]</scope>
    <source>
        <strain evidence="8">NSZ-14</strain>
    </source>
</reference>
<accession>A0A1P8F784</accession>
<dbReference type="InterPro" id="IPR007581">
    <property type="entry name" value="Endonuclease-V"/>
</dbReference>
<feature type="binding site" evidence="6">
    <location>
        <position position="110"/>
    </location>
    <ligand>
        <name>Mg(2+)</name>
        <dbReference type="ChEBI" id="CHEBI:18420"/>
    </ligand>
</feature>
<dbReference type="GO" id="GO:0016891">
    <property type="term" value="F:RNA endonuclease activity producing 5'-phosphomonoesters, hydrolytic mechanism"/>
    <property type="evidence" value="ECO:0007669"/>
    <property type="project" value="TreeGrafter"/>
</dbReference>
<sequence length="235" mass="25246">MISELHPFELSYSSAVKLQTDLASSIVCADTPVEVKLIAGIDVSVGRQGSTGRSAVVVMSYPSLEIVAESIHEGTATMPYIPGLLSFRELPLILPALEKLDVEPDLFMVDGQGIAHPRRLGIASHLGLIVGKPSIGCAKSRLCGEHQELGPDIGNGCALTDRKEIIGRVLRTRAGTKPIFVSVGHMISLETAVDWVLKLNIGYRLPEPVRQAHLAAGRKTAGVYGNHSRSKILER</sequence>
<feature type="site" description="Interaction with target DNA" evidence="6">
    <location>
        <position position="80"/>
    </location>
</feature>
<dbReference type="Pfam" id="PF04493">
    <property type="entry name" value="Endonuclease_5"/>
    <property type="match status" value="1"/>
</dbReference>
<gene>
    <name evidence="6 7" type="primary">nfi</name>
    <name evidence="7" type="ORF">Dform_00869</name>
</gene>
<organism evidence="7 8">
    <name type="scientific">Dehalogenimonas formicexedens</name>
    <dbReference type="NCBI Taxonomy" id="1839801"/>
    <lineage>
        <taxon>Bacteria</taxon>
        <taxon>Bacillati</taxon>
        <taxon>Chloroflexota</taxon>
        <taxon>Dehalococcoidia</taxon>
        <taxon>Dehalococcoidales</taxon>
        <taxon>Dehalococcoidaceae</taxon>
        <taxon>Dehalogenimonas</taxon>
    </lineage>
</organism>
<comment type="cofactor">
    <cofactor evidence="6">
        <name>Mg(2+)</name>
        <dbReference type="ChEBI" id="CHEBI:18420"/>
    </cofactor>
</comment>
<comment type="catalytic activity">
    <reaction evidence="6">
        <text>Endonucleolytic cleavage at apurinic or apyrimidinic sites to products with a 5'-phosphate.</text>
        <dbReference type="EC" id="3.1.21.7"/>
    </reaction>
</comment>
<dbReference type="GO" id="GO:0043737">
    <property type="term" value="F:deoxyribonuclease V activity"/>
    <property type="evidence" value="ECO:0007669"/>
    <property type="project" value="UniProtKB-UniRule"/>
</dbReference>
<proteinExistence type="inferred from homology"/>
<evidence type="ECO:0000313" key="7">
    <source>
        <dbReference type="EMBL" id="APV44212.1"/>
    </source>
</evidence>
<dbReference type="Proteomes" id="UP000185934">
    <property type="component" value="Chromosome"/>
</dbReference>
<evidence type="ECO:0000256" key="2">
    <source>
        <dbReference type="ARBA" id="ARBA00022490"/>
    </source>
</evidence>
<protein>
    <recommendedName>
        <fullName evidence="6">Endonuclease V</fullName>
        <ecNumber evidence="6">3.1.21.7</ecNumber>
    </recommendedName>
    <alternativeName>
        <fullName evidence="6">Deoxyinosine 3'endonuclease</fullName>
    </alternativeName>
    <alternativeName>
        <fullName evidence="6">Deoxyribonuclease V</fullName>
        <shortName evidence="6">DNase V</shortName>
    </alternativeName>
</protein>
<dbReference type="HAMAP" id="MF_00801">
    <property type="entry name" value="Endonuclease_5"/>
    <property type="match status" value="1"/>
</dbReference>
<keyword evidence="4 6" id="KW-0255">Endonuclease</keyword>
<dbReference type="PANTHER" id="PTHR28511:SF1">
    <property type="entry name" value="ENDONUCLEASE V"/>
    <property type="match status" value="1"/>
</dbReference>
<evidence type="ECO:0000256" key="1">
    <source>
        <dbReference type="ARBA" id="ARBA00004496"/>
    </source>
</evidence>
<evidence type="ECO:0000256" key="4">
    <source>
        <dbReference type="ARBA" id="ARBA00022759"/>
    </source>
</evidence>
<dbReference type="NCBIfam" id="NF008629">
    <property type="entry name" value="PRK11617.1"/>
    <property type="match status" value="1"/>
</dbReference>
<dbReference type="OrthoDB" id="9790916at2"/>
<comment type="subcellular location">
    <subcellularLocation>
        <location evidence="1 6">Cytoplasm</location>
    </subcellularLocation>
</comment>
<keyword evidence="6" id="KW-0479">Metal-binding</keyword>
<dbReference type="GO" id="GO:0003727">
    <property type="term" value="F:single-stranded RNA binding"/>
    <property type="evidence" value="ECO:0007669"/>
    <property type="project" value="TreeGrafter"/>
</dbReference>
<feature type="binding site" evidence="6">
    <location>
        <position position="42"/>
    </location>
    <ligand>
        <name>Mg(2+)</name>
        <dbReference type="ChEBI" id="CHEBI:18420"/>
    </ligand>
</feature>